<evidence type="ECO:0000256" key="1">
    <source>
        <dbReference type="ARBA" id="ARBA00022723"/>
    </source>
</evidence>
<evidence type="ECO:0000313" key="3">
    <source>
        <dbReference type="EMBL" id="CUP23281.1"/>
    </source>
</evidence>
<keyword evidence="1" id="KW-0479">Metal-binding</keyword>
<dbReference type="AlphaFoldDB" id="A0A174LK66"/>
<evidence type="ECO:0000256" key="2">
    <source>
        <dbReference type="ARBA" id="ARBA00023235"/>
    </source>
</evidence>
<name>A0A174LK66_9FIRM</name>
<dbReference type="InterPro" id="IPR013785">
    <property type="entry name" value="Aldolase_TIM"/>
</dbReference>
<proteinExistence type="predicted"/>
<dbReference type="InterPro" id="IPR011060">
    <property type="entry name" value="RibuloseP-bd_barrel"/>
</dbReference>
<dbReference type="GO" id="GO:0046872">
    <property type="term" value="F:metal ion binding"/>
    <property type="evidence" value="ECO:0007669"/>
    <property type="project" value="UniProtKB-KW"/>
</dbReference>
<dbReference type="GO" id="GO:0004750">
    <property type="term" value="F:D-ribulose-phosphate 3-epimerase activity"/>
    <property type="evidence" value="ECO:0007669"/>
    <property type="project" value="UniProtKB-EC"/>
</dbReference>
<dbReference type="RefSeq" id="WP_055243739.1">
    <property type="nucleotide sequence ID" value="NZ_CABIWA010000002.1"/>
</dbReference>
<reference evidence="3 4" key="1">
    <citation type="submission" date="2015-09" db="EMBL/GenBank/DDBJ databases">
        <authorList>
            <consortium name="Pathogen Informatics"/>
        </authorList>
    </citation>
    <scope>NUCLEOTIDE SEQUENCE [LARGE SCALE GENOMIC DNA]</scope>
    <source>
        <strain evidence="3 4">2789STDY5834939</strain>
    </source>
</reference>
<organism evidence="3 4">
    <name type="scientific">Anaerotruncus colihominis</name>
    <dbReference type="NCBI Taxonomy" id="169435"/>
    <lineage>
        <taxon>Bacteria</taxon>
        <taxon>Bacillati</taxon>
        <taxon>Bacillota</taxon>
        <taxon>Clostridia</taxon>
        <taxon>Eubacteriales</taxon>
        <taxon>Oscillospiraceae</taxon>
        <taxon>Anaerotruncus</taxon>
    </lineage>
</organism>
<dbReference type="PANTHER" id="PTHR11749">
    <property type="entry name" value="RIBULOSE-5-PHOSPHATE-3-EPIMERASE"/>
    <property type="match status" value="1"/>
</dbReference>
<sequence length="233" mass="26037">MIRRIAPSAICMDLCNIERSVRELETAGCDMLHVDLLDGYFSPSMPIGLDIIRQLRKKTDLCFDAHVMAVDNTFFIEQLADIGVERLCFQVETERHICQKLSWLKQRRIEAGVALSPATTVESLEYVLEQCDFVLLMMINPGYASSPNETMLKGLPDKINRLRSLIDQKGLSTTITIDGRTYLELIPDYIARGADAFVAGTSCLFRKNGMSVGQNFAVLKNTVDQAVGRKGII</sequence>
<dbReference type="GeneID" id="72463297"/>
<evidence type="ECO:0000313" key="4">
    <source>
        <dbReference type="Proteomes" id="UP000095765"/>
    </source>
</evidence>
<accession>A0A174LK66</accession>
<dbReference type="GO" id="GO:0005975">
    <property type="term" value="P:carbohydrate metabolic process"/>
    <property type="evidence" value="ECO:0007669"/>
    <property type="project" value="InterPro"/>
</dbReference>
<keyword evidence="2 3" id="KW-0413">Isomerase</keyword>
<dbReference type="InterPro" id="IPR000056">
    <property type="entry name" value="Ribul_P_3_epim-like"/>
</dbReference>
<dbReference type="EMBL" id="CZBE01000001">
    <property type="protein sequence ID" value="CUP23281.1"/>
    <property type="molecule type" value="Genomic_DNA"/>
</dbReference>
<dbReference type="Gene3D" id="3.20.20.70">
    <property type="entry name" value="Aldolase class I"/>
    <property type="match status" value="1"/>
</dbReference>
<dbReference type="CDD" id="cd00429">
    <property type="entry name" value="RPE"/>
    <property type="match status" value="1"/>
</dbReference>
<dbReference type="OrthoDB" id="1645589at2"/>
<dbReference type="SUPFAM" id="SSF51366">
    <property type="entry name" value="Ribulose-phoshate binding barrel"/>
    <property type="match status" value="1"/>
</dbReference>
<gene>
    <name evidence="3" type="primary">rpe_1</name>
    <name evidence="3" type="ORF">ERS852551_00175</name>
</gene>
<protein>
    <submittedName>
        <fullName evidence="3">Ribulose-phosphate 3-epimerase</fullName>
        <ecNumber evidence="3">5.1.3.1</ecNumber>
    </submittedName>
</protein>
<dbReference type="EC" id="5.1.3.1" evidence="3"/>
<dbReference type="Proteomes" id="UP000095765">
    <property type="component" value="Unassembled WGS sequence"/>
</dbReference>
<dbReference type="Pfam" id="PF00834">
    <property type="entry name" value="Ribul_P_3_epim"/>
    <property type="match status" value="1"/>
</dbReference>